<evidence type="ECO:0000313" key="1">
    <source>
        <dbReference type="EMBL" id="MBD2543366.1"/>
    </source>
</evidence>
<name>A0ABR8E9R1_9CYAN</name>
<proteinExistence type="predicted"/>
<reference evidence="1 2" key="1">
    <citation type="journal article" date="2020" name="ISME J.">
        <title>Comparative genomics reveals insights into cyanobacterial evolution and habitat adaptation.</title>
        <authorList>
            <person name="Chen M.Y."/>
            <person name="Teng W.K."/>
            <person name="Zhao L."/>
            <person name="Hu C.X."/>
            <person name="Zhou Y.K."/>
            <person name="Han B.P."/>
            <person name="Song L.R."/>
            <person name="Shu W.S."/>
        </authorList>
    </citation>
    <scope>NUCLEOTIDE SEQUENCE [LARGE SCALE GENOMIC DNA]</scope>
    <source>
        <strain evidence="1 2">FACHB-1370</strain>
    </source>
</reference>
<dbReference type="RefSeq" id="WP_190877556.1">
    <property type="nucleotide sequence ID" value="NZ_JACJSK010000006.1"/>
</dbReference>
<dbReference type="EMBL" id="JACJSK010000006">
    <property type="protein sequence ID" value="MBD2543366.1"/>
    <property type="molecule type" value="Genomic_DNA"/>
</dbReference>
<gene>
    <name evidence="1" type="ORF">H6G72_05755</name>
</gene>
<dbReference type="Proteomes" id="UP000641954">
    <property type="component" value="Unassembled WGS sequence"/>
</dbReference>
<accession>A0ABR8E9R1</accession>
<evidence type="ECO:0000313" key="2">
    <source>
        <dbReference type="Proteomes" id="UP000641954"/>
    </source>
</evidence>
<protein>
    <submittedName>
        <fullName evidence="1">Uncharacterized protein</fullName>
    </submittedName>
</protein>
<comment type="caution">
    <text evidence="1">The sequence shown here is derived from an EMBL/GenBank/DDBJ whole genome shotgun (WGS) entry which is preliminary data.</text>
</comment>
<keyword evidence="2" id="KW-1185">Reference proteome</keyword>
<sequence>MKESLPHRLLVLMSDREWHSYDELVEKISHRFSATIHVLKKQGYNFEKRRIEGQRYEYRLSDRSEE</sequence>
<organism evidence="1 2">
    <name type="scientific">Planktothricoides raciborskii FACHB-1370</name>
    <dbReference type="NCBI Taxonomy" id="2949576"/>
    <lineage>
        <taxon>Bacteria</taxon>
        <taxon>Bacillati</taxon>
        <taxon>Cyanobacteriota</taxon>
        <taxon>Cyanophyceae</taxon>
        <taxon>Oscillatoriophycideae</taxon>
        <taxon>Oscillatoriales</taxon>
        <taxon>Oscillatoriaceae</taxon>
        <taxon>Planktothricoides</taxon>
    </lineage>
</organism>